<organism evidence="13">
    <name type="scientific">Candidozyma auris</name>
    <name type="common">Yeast</name>
    <name type="synonym">Candida auris</name>
    <dbReference type="NCBI Taxonomy" id="498019"/>
    <lineage>
        <taxon>Eukaryota</taxon>
        <taxon>Fungi</taxon>
        <taxon>Dikarya</taxon>
        <taxon>Ascomycota</taxon>
        <taxon>Saccharomycotina</taxon>
        <taxon>Pichiomycetes</taxon>
        <taxon>Metschnikowiaceae</taxon>
        <taxon>Candidozyma</taxon>
    </lineage>
</organism>
<keyword evidence="4" id="KW-0677">Repeat</keyword>
<dbReference type="InterPro" id="IPR009851">
    <property type="entry name" value="Mod_r"/>
</dbReference>
<dbReference type="InterPro" id="IPR051642">
    <property type="entry name" value="SWI6-like"/>
</dbReference>
<name>A0A8F2W6E4_CANAR</name>
<dbReference type="Gene3D" id="1.25.40.20">
    <property type="entry name" value="Ankyrin repeat-containing domain"/>
    <property type="match status" value="1"/>
</dbReference>
<feature type="compositionally biased region" description="Basic and acidic residues" evidence="11">
    <location>
        <begin position="466"/>
        <end position="477"/>
    </location>
</feature>
<evidence type="ECO:0000256" key="6">
    <source>
        <dbReference type="ARBA" id="ARBA00022927"/>
    </source>
</evidence>
<dbReference type="GO" id="GO:0043162">
    <property type="term" value="P:ubiquitin-dependent protein catabolic process via the multivesicular body sorting pathway"/>
    <property type="evidence" value="ECO:0007669"/>
    <property type="project" value="UniProtKB-ARBA"/>
</dbReference>
<dbReference type="SMART" id="SM00248">
    <property type="entry name" value="ANK"/>
    <property type="match status" value="3"/>
</dbReference>
<dbReference type="InterPro" id="IPR037202">
    <property type="entry name" value="ESCRT_assembly_dom"/>
</dbReference>
<dbReference type="Pfam" id="PF07200">
    <property type="entry name" value="Mod_r"/>
    <property type="match status" value="1"/>
</dbReference>
<dbReference type="InterPro" id="IPR036887">
    <property type="entry name" value="HTH_APSES_sf"/>
</dbReference>
<dbReference type="GO" id="GO:0003677">
    <property type="term" value="F:DNA binding"/>
    <property type="evidence" value="ECO:0007669"/>
    <property type="project" value="UniProtKB-KW"/>
</dbReference>
<dbReference type="SUPFAM" id="SSF54616">
    <property type="entry name" value="DNA-binding domain of Mlu1-box binding protein MBP1"/>
    <property type="match status" value="1"/>
</dbReference>
<dbReference type="InterPro" id="IPR018004">
    <property type="entry name" value="KilA/APSES_HTH"/>
</dbReference>
<evidence type="ECO:0000256" key="3">
    <source>
        <dbReference type="ARBA" id="ARBA00022448"/>
    </source>
</evidence>
<dbReference type="InterPro" id="IPR003163">
    <property type="entry name" value="Tscrpt_reg_HTH_APSES-type"/>
</dbReference>
<comment type="function">
    <text evidence="9">Binds to MCB elements (Mlu I cell cycle box) found in the promoter of most DNA synthesis genes. Transcriptional activation by MBF has an important role in the transition from G1 to S phase. It may have a dual role in that it behaves as an activator of transcription at the G1-S boundary and as a repressor during other stages of the cell cycle.</text>
</comment>
<proteinExistence type="inferred from homology"/>
<feature type="domain" description="HTH APSES-type" evidence="12">
    <location>
        <begin position="319"/>
        <end position="426"/>
    </location>
</feature>
<dbReference type="GO" id="GO:0001228">
    <property type="term" value="F:DNA-binding transcription activator activity, RNA polymerase II-specific"/>
    <property type="evidence" value="ECO:0007669"/>
    <property type="project" value="UniProtKB-ARBA"/>
</dbReference>
<evidence type="ECO:0000259" key="12">
    <source>
        <dbReference type="PROSITE" id="PS51299"/>
    </source>
</evidence>
<comment type="subcellular location">
    <subcellularLocation>
        <location evidence="1">Endosome</location>
    </subcellularLocation>
</comment>
<dbReference type="Proteomes" id="UP000825438">
    <property type="component" value="Chromosome VII"/>
</dbReference>
<dbReference type="Gene3D" id="3.10.260.10">
    <property type="entry name" value="Transcription regulator HTH, APSES-type DNA-binding domain"/>
    <property type="match status" value="1"/>
</dbReference>
<evidence type="ECO:0000256" key="5">
    <source>
        <dbReference type="ARBA" id="ARBA00022753"/>
    </source>
</evidence>
<keyword evidence="7" id="KW-0040">ANK repeat</keyword>
<comment type="similarity">
    <text evidence="2">Belongs to the VPS37 family.</text>
</comment>
<evidence type="ECO:0000313" key="13">
    <source>
        <dbReference type="EMBL" id="QWW25891.1"/>
    </source>
</evidence>
<accession>A0A8F2W6E4</accession>
<dbReference type="GO" id="GO:0033309">
    <property type="term" value="C:SBF transcription complex"/>
    <property type="evidence" value="ECO:0007669"/>
    <property type="project" value="TreeGrafter"/>
</dbReference>
<dbReference type="GO" id="GO:0006886">
    <property type="term" value="P:intracellular protein transport"/>
    <property type="evidence" value="ECO:0007669"/>
    <property type="project" value="UniProtKB-ARBA"/>
</dbReference>
<reference evidence="13" key="1">
    <citation type="submission" date="2021-06" db="EMBL/GenBank/DDBJ databases">
        <title>Candida auris outbreak in lebanese hospital.</title>
        <authorList>
            <person name="Finianos M."/>
        </authorList>
    </citation>
    <scope>NUCLEOTIDE SEQUENCE</scope>
    <source>
        <strain evidence="13">CA7LBN</strain>
    </source>
</reference>
<feature type="region of interest" description="Disordered" evidence="11">
    <location>
        <begin position="421"/>
        <end position="535"/>
    </location>
</feature>
<evidence type="ECO:0000256" key="10">
    <source>
        <dbReference type="ARBA" id="ARBA00073969"/>
    </source>
</evidence>
<dbReference type="FunFam" id="3.10.260.10:FF:000004">
    <property type="entry name" value="Transcription factor MBP1"/>
    <property type="match status" value="1"/>
</dbReference>
<evidence type="ECO:0000256" key="1">
    <source>
        <dbReference type="ARBA" id="ARBA00004177"/>
    </source>
</evidence>
<dbReference type="PROSITE" id="PS51299">
    <property type="entry name" value="HTH_APSES"/>
    <property type="match status" value="1"/>
</dbReference>
<feature type="compositionally biased region" description="Polar residues" evidence="11">
    <location>
        <begin position="498"/>
        <end position="534"/>
    </location>
</feature>
<sequence length="1329" mass="152685">MTYIIGNSSIHINNDIAHDISSIIKAYPDVFKICINSETRRWVLNVKRIVHLFSDVITIYSTLLHKIPHYDDITNMADETKTNLARLEEYFITLFGSSATYRIDGWESLSYEMTVKPAALLIVKACYEAINSASKCFLCVELFFLQFDNLKKLLVPRIMSTVHMVIRSMKKLTFLCELKTIVDTIDGSITLNEECKANLRKVEQVTSGFKRESRTLERISSTLDATLLHYTDALLCKSILKRAFESSELTMIKRRNICYQAAEHVLSIPLSAEQHSMLSIRDVERYLICIMALLFTIVHISPKKSNKYSKIMSQGTDQIYSATYSNVPVFEFVTSEGPIMRRKADGWINATHILKIAKFPKAKRTRILEKDVQSGVHEKVQGGYGKYQGTYVPLESGAEIARLFGVYQTLEPIFKFQYIEGKSETPPPAPKHNHASASNVGRRQQPLKVSNADPHQLSANTLKKRTNPEHEVPESLRKRGRPKRVPLQKRHRPELSTHKTMPTVSQTGPSMGTFTSKQDSTLSSNSVGFPSLTRQDTEKDALQIMASNLSVRNDDLESDTSGDEGNYKLRHNQKFATKDDDEEFLSGRELFGFQDSFNGGESFDRLVEMHRRNRLEIQSSSSRSTVHNGANNSYSGFMHYQDSGNFPPSRIGDYFTILLEYFLHDDKSGSGGSKALPHEILNPPEPLSNVNINQRVDNDGNSILHWICAMANLTLVEFLISKFNELIDLNLKNYHGESPLMFSVKFNNSYQQQNFQDILQLLKGSISMVDNKGQTVLHHIAYFCKSNDPESRSVKERYAKYYLDCILEAASEIDSQSGSAQEMRLQDLLNYQDSEGNTALHVFAYNMSKKCIKSIIKYHEILNLGLRNAVNHTAEDYLASNNYILRIENDYSEEIKVKDAISIESTAKEQASILTNSQGLESQLHNSKEAISLQNRSVNAITEKLSELSYAMHRELSSKDEKLLTLLNCLRKISFDKFLSQKINLKVFNLDYLIEDIENEFETKHSSQKNSERGQFLIDISRDHIIQEEIFRLINDMSFQFLMAKEEAGATVSAYQKKREMVSRKLLKEAFGKYISQEQRAISSSRNELAVNLHKEILRRRDLVEQIHKLEKNTPLVFQNLEEFKENNDSIICMHSNLETSGMLSHIPKDDKLYKYCKLISLSCGMSFAEITNLTPEYKRYFLGSYDLIRGYALLSSDYRKLEEQLISLLDSFCETLIGTIHLLTDYNYYSTEIRNHINVLEKLYKNFVELQTHQFQLLSSNFNQSFMRSRIKKLIDQDDEATLDWYRTHKKKEPVTGILEEFKAMRKTHHLRQEKLHRWQEERVSGPI</sequence>
<dbReference type="PANTHER" id="PTHR43828:SF15">
    <property type="entry name" value="TRANSCRIPTION FACTOR MBP1"/>
    <property type="match status" value="1"/>
</dbReference>
<evidence type="ECO:0000256" key="11">
    <source>
        <dbReference type="SAM" id="MobiDB-lite"/>
    </source>
</evidence>
<evidence type="ECO:0000256" key="9">
    <source>
        <dbReference type="ARBA" id="ARBA00054211"/>
    </source>
</evidence>
<dbReference type="Pfam" id="PF04383">
    <property type="entry name" value="KilA-N"/>
    <property type="match status" value="1"/>
</dbReference>
<dbReference type="InterPro" id="IPR002110">
    <property type="entry name" value="Ankyrin_rpt"/>
</dbReference>
<dbReference type="SUPFAM" id="SSF140111">
    <property type="entry name" value="Endosomal sorting complex assembly domain"/>
    <property type="match status" value="1"/>
</dbReference>
<dbReference type="SUPFAM" id="SSF48403">
    <property type="entry name" value="Ankyrin repeat"/>
    <property type="match status" value="1"/>
</dbReference>
<feature type="compositionally biased region" description="Basic residues" evidence="11">
    <location>
        <begin position="478"/>
        <end position="492"/>
    </location>
</feature>
<keyword evidence="5" id="KW-0967">Endosome</keyword>
<dbReference type="GO" id="GO:0030907">
    <property type="term" value="C:MBF transcription complex"/>
    <property type="evidence" value="ECO:0007669"/>
    <property type="project" value="UniProtKB-ARBA"/>
</dbReference>
<dbReference type="GO" id="GO:0072666">
    <property type="term" value="P:establishment of protein localization to vacuole"/>
    <property type="evidence" value="ECO:0007669"/>
    <property type="project" value="UniProtKB-ARBA"/>
</dbReference>
<dbReference type="GO" id="GO:0000813">
    <property type="term" value="C:ESCRT I complex"/>
    <property type="evidence" value="ECO:0007669"/>
    <property type="project" value="UniProtKB-ARBA"/>
</dbReference>
<keyword evidence="3" id="KW-0813">Transport</keyword>
<evidence type="ECO:0000256" key="4">
    <source>
        <dbReference type="ARBA" id="ARBA00022737"/>
    </source>
</evidence>
<evidence type="ECO:0000256" key="8">
    <source>
        <dbReference type="ARBA" id="ARBA00023125"/>
    </source>
</evidence>
<evidence type="ECO:0000256" key="2">
    <source>
        <dbReference type="ARBA" id="ARBA00007617"/>
    </source>
</evidence>
<dbReference type="PANTHER" id="PTHR43828">
    <property type="entry name" value="ASPARAGINASE"/>
    <property type="match status" value="1"/>
</dbReference>
<dbReference type="InterPro" id="IPR029012">
    <property type="entry name" value="Helix_hairpin_bin_sf"/>
</dbReference>
<dbReference type="InterPro" id="IPR036770">
    <property type="entry name" value="Ankyrin_rpt-contain_sf"/>
</dbReference>
<keyword evidence="8" id="KW-0238">DNA-binding</keyword>
<keyword evidence="6" id="KW-0653">Protein transport</keyword>
<gene>
    <name evidence="13" type="ORF">CA7LBN_004795</name>
</gene>
<dbReference type="EMBL" id="CP076755">
    <property type="protein sequence ID" value="QWW25891.1"/>
    <property type="molecule type" value="Genomic_DNA"/>
</dbReference>
<dbReference type="SMART" id="SM01252">
    <property type="entry name" value="KilA-N"/>
    <property type="match status" value="1"/>
</dbReference>
<protein>
    <recommendedName>
        <fullName evidence="10">Transcription factor MBP1</fullName>
    </recommendedName>
</protein>
<dbReference type="Gene3D" id="1.10.287.660">
    <property type="entry name" value="Helix hairpin bin"/>
    <property type="match status" value="1"/>
</dbReference>
<evidence type="ECO:0000256" key="7">
    <source>
        <dbReference type="ARBA" id="ARBA00023043"/>
    </source>
</evidence>